<evidence type="ECO:0000313" key="2">
    <source>
        <dbReference type="EMBL" id="MBI3540128.1"/>
    </source>
</evidence>
<keyword evidence="1" id="KW-0472">Membrane</keyword>
<feature type="transmembrane region" description="Helical" evidence="1">
    <location>
        <begin position="93"/>
        <end position="111"/>
    </location>
</feature>
<reference evidence="2" key="1">
    <citation type="submission" date="2020-07" db="EMBL/GenBank/DDBJ databases">
        <title>Huge and variable diversity of episymbiotic CPR bacteria and DPANN archaea in groundwater ecosystems.</title>
        <authorList>
            <person name="He C.Y."/>
            <person name="Keren R."/>
            <person name="Whittaker M."/>
            <person name="Farag I.F."/>
            <person name="Doudna J."/>
            <person name="Cate J.H.D."/>
            <person name="Banfield J.F."/>
        </authorList>
    </citation>
    <scope>NUCLEOTIDE SEQUENCE</scope>
    <source>
        <strain evidence="2">NC_groundwater_928_Pr1_S-0.2um_72_17</strain>
    </source>
</reference>
<evidence type="ECO:0000256" key="1">
    <source>
        <dbReference type="SAM" id="Phobius"/>
    </source>
</evidence>
<evidence type="ECO:0008006" key="4">
    <source>
        <dbReference type="Google" id="ProtNLM"/>
    </source>
</evidence>
<comment type="caution">
    <text evidence="2">The sequence shown here is derived from an EMBL/GenBank/DDBJ whole genome shotgun (WGS) entry which is preliminary data.</text>
</comment>
<feature type="transmembrane region" description="Helical" evidence="1">
    <location>
        <begin position="20"/>
        <end position="47"/>
    </location>
</feature>
<dbReference type="InterPro" id="IPR016024">
    <property type="entry name" value="ARM-type_fold"/>
</dbReference>
<sequence>MTVSPAPAPRPPDADPRGRLPGAMLAGALLVPLLTLAVAALLALPVFGRLPRFLALLFTRALAPSGWIGLPLLGAGLGALTTLAWSGSAGATLRRLALAIALMVAGAALVVRTPYFPEARNAPPRGSRARMDVIRRSTFHSPADVARILPYTRDPDPIVRQQAVLACGVNVIVAGIEGATADHPSPFVGLPLCDSLRTRLEAALHDSVEDVRAEAARALWKAPRTFGREPAAAETLAAVLDRALRPGAVERLTWLALDAAAGAPDARLEAAAAQFAATCPDTELARAARRAVKGVAPASSER</sequence>
<evidence type="ECO:0000313" key="3">
    <source>
        <dbReference type="Proteomes" id="UP000807850"/>
    </source>
</evidence>
<keyword evidence="1" id="KW-0812">Transmembrane</keyword>
<name>A0A9D6QMU7_UNCEI</name>
<dbReference type="AlphaFoldDB" id="A0A9D6QMU7"/>
<dbReference type="Proteomes" id="UP000807850">
    <property type="component" value="Unassembled WGS sequence"/>
</dbReference>
<organism evidence="2 3">
    <name type="scientific">Eiseniibacteriota bacterium</name>
    <dbReference type="NCBI Taxonomy" id="2212470"/>
    <lineage>
        <taxon>Bacteria</taxon>
        <taxon>Candidatus Eiseniibacteriota</taxon>
    </lineage>
</organism>
<dbReference type="InterPro" id="IPR011989">
    <property type="entry name" value="ARM-like"/>
</dbReference>
<proteinExistence type="predicted"/>
<keyword evidence="1" id="KW-1133">Transmembrane helix</keyword>
<protein>
    <recommendedName>
        <fullName evidence="4">HEAT repeat domain-containing protein</fullName>
    </recommendedName>
</protein>
<dbReference type="Gene3D" id="1.25.10.10">
    <property type="entry name" value="Leucine-rich Repeat Variant"/>
    <property type="match status" value="1"/>
</dbReference>
<dbReference type="SUPFAM" id="SSF48371">
    <property type="entry name" value="ARM repeat"/>
    <property type="match status" value="1"/>
</dbReference>
<dbReference type="EMBL" id="JACQAY010000251">
    <property type="protein sequence ID" value="MBI3540128.1"/>
    <property type="molecule type" value="Genomic_DNA"/>
</dbReference>
<feature type="transmembrane region" description="Helical" evidence="1">
    <location>
        <begin position="67"/>
        <end position="87"/>
    </location>
</feature>
<gene>
    <name evidence="2" type="ORF">HY076_07630</name>
</gene>
<accession>A0A9D6QMU7</accession>